<dbReference type="InterPro" id="IPR036864">
    <property type="entry name" value="Zn2-C6_fun-type_DNA-bd_sf"/>
</dbReference>
<dbReference type="GO" id="GO:0008270">
    <property type="term" value="F:zinc ion binding"/>
    <property type="evidence" value="ECO:0007669"/>
    <property type="project" value="InterPro"/>
</dbReference>
<dbReference type="PANTHER" id="PTHR47256">
    <property type="entry name" value="ZN(II)2CYS6 TRANSCRIPTION FACTOR (EUROFUNG)-RELATED"/>
    <property type="match status" value="1"/>
</dbReference>
<dbReference type="KEGG" id="chig:CH63R_02033"/>
<sequence length="633" mass="70852">MPPDDRPQRQLLPLTAQQPLQELTSTDGDDGNSLGRKRRRPYTSKACNFCRDKKKACDGQPECSQCLRRGLKCEYRVLTDAILKAIPAGFQLVDKEESLSNADAADLLEILKGLPEDEAFEGLQLLRNGNDPALICLALRGNDAGLSSAVLNRATLPPKQSSLEFELMMRHPVAYPTWPPPQPSKADLDFLLLPSEVLWSRSGSTGNADSFSQYLHHQEGESSNSASLVGPRKPSTLYDNRLLSVDITQWTDVPVTNEFSIAVLQLYLETDHPMMPLIDDDLLLDGLLGKNEFCSRILVSGLFAWACVSGLTLTMLHSSCLMCSLIAMQQGYAAFEPEAIIVGHSFYEEAKRLWRSTKEAGVRYGICTVAAVHFLLMTSVTLGAGAQHVEFLDDLLDMSRRLELFNIDPSHDVRLDLDKGATYRKAKSQIAWVLFACLTIYHHLAIMDLFRPLLQHNGAPQQRLSIFQSEESTPDAVYAASVKQLKRIVISYRHNHPESSYSFFWHSALLYLANATLTEVTVTGHTPDWRFYLRLCMACYQTLYTGFRLAKGITLSLLSMALEKGAMDIPQARAIRKDLELRGKHHTIPDEVPVYWVVDLDLAVTDPSAAQVENLVQRFRELQLSETSETFES</sequence>
<dbReference type="AlphaFoldDB" id="A0A1B7YMM5"/>
<comment type="caution">
    <text evidence="4">The sequence shown here is derived from an EMBL/GenBank/DDBJ whole genome shotgun (WGS) entry which is preliminary data.</text>
</comment>
<dbReference type="GO" id="GO:0000981">
    <property type="term" value="F:DNA-binding transcription factor activity, RNA polymerase II-specific"/>
    <property type="evidence" value="ECO:0007669"/>
    <property type="project" value="InterPro"/>
</dbReference>
<dbReference type="GeneID" id="28861115"/>
<evidence type="ECO:0000313" key="4">
    <source>
        <dbReference type="EMBL" id="OBR13307.1"/>
    </source>
</evidence>
<dbReference type="PANTHER" id="PTHR47256:SF1">
    <property type="entry name" value="ZN(II)2CYS6 TRANSCRIPTION FACTOR (EUROFUNG)"/>
    <property type="match status" value="1"/>
</dbReference>
<name>A0A1B7YMM5_COLHI</name>
<organism evidence="4 5">
    <name type="scientific">Colletotrichum higginsianum (strain IMI 349063)</name>
    <name type="common">Crucifer anthracnose fungus</name>
    <dbReference type="NCBI Taxonomy" id="759273"/>
    <lineage>
        <taxon>Eukaryota</taxon>
        <taxon>Fungi</taxon>
        <taxon>Dikarya</taxon>
        <taxon>Ascomycota</taxon>
        <taxon>Pezizomycotina</taxon>
        <taxon>Sordariomycetes</taxon>
        <taxon>Hypocreomycetidae</taxon>
        <taxon>Glomerellales</taxon>
        <taxon>Glomerellaceae</taxon>
        <taxon>Colletotrichum</taxon>
        <taxon>Colletotrichum destructivum species complex</taxon>
    </lineage>
</organism>
<feature type="compositionally biased region" description="Low complexity" evidence="2">
    <location>
        <begin position="9"/>
        <end position="23"/>
    </location>
</feature>
<dbReference type="VEuPathDB" id="FungiDB:CH63R_02033"/>
<dbReference type="EMBL" id="LTAN01000002">
    <property type="protein sequence ID" value="OBR13307.1"/>
    <property type="molecule type" value="Genomic_DNA"/>
</dbReference>
<keyword evidence="5" id="KW-1185">Reference proteome</keyword>
<dbReference type="SUPFAM" id="SSF57701">
    <property type="entry name" value="Zn2/Cys6 DNA-binding domain"/>
    <property type="match status" value="1"/>
</dbReference>
<proteinExistence type="predicted"/>
<dbReference type="Proteomes" id="UP000092177">
    <property type="component" value="Chromosome 2"/>
</dbReference>
<dbReference type="PROSITE" id="PS50048">
    <property type="entry name" value="ZN2_CY6_FUNGAL_2"/>
    <property type="match status" value="1"/>
</dbReference>
<evidence type="ECO:0000256" key="1">
    <source>
        <dbReference type="ARBA" id="ARBA00023242"/>
    </source>
</evidence>
<dbReference type="RefSeq" id="XP_018161824.1">
    <property type="nucleotide sequence ID" value="XM_018297008.1"/>
</dbReference>
<accession>A0A1B7YMM5</accession>
<feature type="region of interest" description="Disordered" evidence="2">
    <location>
        <begin position="1"/>
        <end position="38"/>
    </location>
</feature>
<dbReference type="Pfam" id="PF00172">
    <property type="entry name" value="Zn_clus"/>
    <property type="match status" value="1"/>
</dbReference>
<dbReference type="Gene3D" id="4.10.240.10">
    <property type="entry name" value="Zn(2)-C6 fungal-type DNA-binding domain"/>
    <property type="match status" value="1"/>
</dbReference>
<keyword evidence="1" id="KW-0539">Nucleus</keyword>
<reference evidence="5" key="1">
    <citation type="journal article" date="2017" name="BMC Genomics">
        <title>Gapless genome assembly of Colletotrichum higginsianum reveals chromosome structure and association of transposable elements with secondary metabolite gene clusters.</title>
        <authorList>
            <person name="Dallery J.-F."/>
            <person name="Lapalu N."/>
            <person name="Zampounis A."/>
            <person name="Pigne S."/>
            <person name="Luyten I."/>
            <person name="Amselem J."/>
            <person name="Wittenberg A.H.J."/>
            <person name="Zhou S."/>
            <person name="de Queiroz M.V."/>
            <person name="Robin G.P."/>
            <person name="Auger A."/>
            <person name="Hainaut M."/>
            <person name="Henrissat B."/>
            <person name="Kim K.-T."/>
            <person name="Lee Y.-H."/>
            <person name="Lespinet O."/>
            <person name="Schwartz D.C."/>
            <person name="Thon M.R."/>
            <person name="O'Connell R.J."/>
        </authorList>
    </citation>
    <scope>NUCLEOTIDE SEQUENCE [LARGE SCALE GENOMIC DNA]</scope>
    <source>
        <strain evidence="5">IMI 349063</strain>
    </source>
</reference>
<evidence type="ECO:0000256" key="2">
    <source>
        <dbReference type="SAM" id="MobiDB-lite"/>
    </source>
</evidence>
<dbReference type="OrthoDB" id="10261408at2759"/>
<dbReference type="PROSITE" id="PS00463">
    <property type="entry name" value="ZN2_CY6_FUNGAL_1"/>
    <property type="match status" value="1"/>
</dbReference>
<feature type="domain" description="Zn(2)-C6 fungal-type" evidence="3">
    <location>
        <begin position="46"/>
        <end position="75"/>
    </location>
</feature>
<dbReference type="CDD" id="cd00067">
    <property type="entry name" value="GAL4"/>
    <property type="match status" value="1"/>
</dbReference>
<protein>
    <submittedName>
        <fullName evidence="4">C6 zinc finger domain containing protein</fullName>
    </submittedName>
</protein>
<dbReference type="InterPro" id="IPR001138">
    <property type="entry name" value="Zn2Cys6_DnaBD"/>
</dbReference>
<evidence type="ECO:0000313" key="5">
    <source>
        <dbReference type="Proteomes" id="UP000092177"/>
    </source>
</evidence>
<gene>
    <name evidence="4" type="ORF">CH63R_02033</name>
</gene>
<dbReference type="SMART" id="SM00066">
    <property type="entry name" value="GAL4"/>
    <property type="match status" value="1"/>
</dbReference>
<evidence type="ECO:0000259" key="3">
    <source>
        <dbReference type="PROSITE" id="PS50048"/>
    </source>
</evidence>
<dbReference type="InterPro" id="IPR053187">
    <property type="entry name" value="Notoamide_regulator"/>
</dbReference>